<organism evidence="2 3">
    <name type="scientific">Pseudanabaena mucicola FACHB-723</name>
    <dbReference type="NCBI Taxonomy" id="2692860"/>
    <lineage>
        <taxon>Bacteria</taxon>
        <taxon>Bacillati</taxon>
        <taxon>Cyanobacteriota</taxon>
        <taxon>Cyanophyceae</taxon>
        <taxon>Pseudanabaenales</taxon>
        <taxon>Pseudanabaenaceae</taxon>
        <taxon>Pseudanabaena</taxon>
    </lineage>
</organism>
<dbReference type="Proteomes" id="UP000642094">
    <property type="component" value="Unassembled WGS sequence"/>
</dbReference>
<dbReference type="RefSeq" id="WP_190402341.1">
    <property type="nucleotide sequence ID" value="NZ_JACJQB010000005.1"/>
</dbReference>
<gene>
    <name evidence="2" type="ORF">H6F41_04820</name>
</gene>
<comment type="caution">
    <text evidence="2">The sequence shown here is derived from an EMBL/GenBank/DDBJ whole genome shotgun (WGS) entry which is preliminary data.</text>
</comment>
<dbReference type="EMBL" id="JACJQB010000005">
    <property type="protein sequence ID" value="MBD2187468.1"/>
    <property type="molecule type" value="Genomic_DNA"/>
</dbReference>
<feature type="chain" id="PRO_5045049254" evidence="1">
    <location>
        <begin position="27"/>
        <end position="235"/>
    </location>
</feature>
<feature type="signal peptide" evidence="1">
    <location>
        <begin position="1"/>
        <end position="26"/>
    </location>
</feature>
<dbReference type="PROSITE" id="PS51257">
    <property type="entry name" value="PROKAR_LIPOPROTEIN"/>
    <property type="match status" value="1"/>
</dbReference>
<keyword evidence="3" id="KW-1185">Reference proteome</keyword>
<evidence type="ECO:0000313" key="2">
    <source>
        <dbReference type="EMBL" id="MBD2187468.1"/>
    </source>
</evidence>
<name>A0ABR7ZVN9_9CYAN</name>
<evidence type="ECO:0000313" key="3">
    <source>
        <dbReference type="Proteomes" id="UP000642094"/>
    </source>
</evidence>
<evidence type="ECO:0000256" key="1">
    <source>
        <dbReference type="SAM" id="SignalP"/>
    </source>
</evidence>
<protein>
    <submittedName>
        <fullName evidence="2">Uncharacterized protein</fullName>
    </submittedName>
</protein>
<keyword evidence="1" id="KW-0732">Signal</keyword>
<sequence>MFPPHKILVRLAILFVSAIATGLFTACGNPNAGNSPNNQSLSTPAIDTTKTTPAITPKVTASPPKPAIALNKLPELSIKELVPYRHKSGIIELPVPQGWELNDKSQTGELLLTWNEKNGRATISANIFVPPSEIPEERLGDTFISIIKGMYGEQDNFVMQTPIVESTGNIVIAWTSTLTFGDDKIKFQANSKLQRINNKFAIFTFGAIEPKFETLKDFFFRIANEQVVNGELAIP</sequence>
<proteinExistence type="predicted"/>
<accession>A0ABR7ZVN9</accession>
<reference evidence="2 3" key="1">
    <citation type="journal article" date="2020" name="ISME J.">
        <title>Comparative genomics reveals insights into cyanobacterial evolution and habitat adaptation.</title>
        <authorList>
            <person name="Chen M.Y."/>
            <person name="Teng W.K."/>
            <person name="Zhao L."/>
            <person name="Hu C.X."/>
            <person name="Zhou Y.K."/>
            <person name="Han B.P."/>
            <person name="Song L.R."/>
            <person name="Shu W.S."/>
        </authorList>
    </citation>
    <scope>NUCLEOTIDE SEQUENCE [LARGE SCALE GENOMIC DNA]</scope>
    <source>
        <strain evidence="2 3">FACHB-723</strain>
    </source>
</reference>